<name>A0A1T1H191_9GAMM</name>
<gene>
    <name evidence="4" type="ORF">B1202_08355</name>
</gene>
<dbReference type="PANTHER" id="PTHR43420:SF47">
    <property type="entry name" value="N-ACETYLTRANSFERASE DOMAIN-CONTAINING PROTEIN"/>
    <property type="match status" value="1"/>
</dbReference>
<keyword evidence="1 4" id="KW-0808">Transferase</keyword>
<dbReference type="PROSITE" id="PS51186">
    <property type="entry name" value="GNAT"/>
    <property type="match status" value="1"/>
</dbReference>
<keyword evidence="2" id="KW-0012">Acyltransferase</keyword>
<dbReference type="Proteomes" id="UP000191160">
    <property type="component" value="Unassembled WGS sequence"/>
</dbReference>
<evidence type="ECO:0000313" key="5">
    <source>
        <dbReference type="Proteomes" id="UP000191160"/>
    </source>
</evidence>
<dbReference type="AlphaFoldDB" id="A0A1T1H191"/>
<evidence type="ECO:0000256" key="2">
    <source>
        <dbReference type="ARBA" id="ARBA00023315"/>
    </source>
</evidence>
<dbReference type="Gene3D" id="3.40.630.30">
    <property type="match status" value="1"/>
</dbReference>
<dbReference type="EMBL" id="MVKX01000004">
    <property type="protein sequence ID" value="OOV83632.1"/>
    <property type="molecule type" value="Genomic_DNA"/>
</dbReference>
<organism evidence="4 5">
    <name type="scientific">Acinetobacter amyesii</name>
    <dbReference type="NCBI Taxonomy" id="2942470"/>
    <lineage>
        <taxon>Bacteria</taxon>
        <taxon>Pseudomonadati</taxon>
        <taxon>Pseudomonadota</taxon>
        <taxon>Gammaproteobacteria</taxon>
        <taxon>Moraxellales</taxon>
        <taxon>Moraxellaceae</taxon>
        <taxon>Acinetobacter</taxon>
    </lineage>
</organism>
<evidence type="ECO:0000256" key="1">
    <source>
        <dbReference type="ARBA" id="ARBA00022679"/>
    </source>
</evidence>
<dbReference type="PANTHER" id="PTHR43420">
    <property type="entry name" value="ACETYLTRANSFERASE"/>
    <property type="match status" value="1"/>
</dbReference>
<protein>
    <submittedName>
        <fullName evidence="4">GNAT family N-acetyltransferase</fullName>
    </submittedName>
</protein>
<sequence length="147" mass="16634">MLKDEGMQQLNIQFGPWEQLASAARPIREQVFILEQQISPEDEWDAEDENSLHFIVHDGMKAVATARLLKNNSIGRVAVLKAYRGQGIGKILMQAIIEQAKLEQREYLKLSSQMHAIPFYAALGFVVEGDEYLDCGIPHQDMYMALA</sequence>
<dbReference type="InterPro" id="IPR050680">
    <property type="entry name" value="YpeA/RimI_acetyltransf"/>
</dbReference>
<evidence type="ECO:0000259" key="3">
    <source>
        <dbReference type="PROSITE" id="PS51186"/>
    </source>
</evidence>
<proteinExistence type="predicted"/>
<accession>A0A1T1H191</accession>
<keyword evidence="5" id="KW-1185">Reference proteome</keyword>
<dbReference type="InterPro" id="IPR016181">
    <property type="entry name" value="Acyl_CoA_acyltransferase"/>
</dbReference>
<feature type="domain" description="N-acetyltransferase" evidence="3">
    <location>
        <begin position="12"/>
        <end position="147"/>
    </location>
</feature>
<evidence type="ECO:0000313" key="4">
    <source>
        <dbReference type="EMBL" id="OOV83632.1"/>
    </source>
</evidence>
<dbReference type="Pfam" id="PF13673">
    <property type="entry name" value="Acetyltransf_10"/>
    <property type="match status" value="1"/>
</dbReference>
<reference evidence="4 5" key="1">
    <citation type="submission" date="2017-02" db="EMBL/GenBank/DDBJ databases">
        <title>Acinetobacter sp. ANC 4945, whole genome shotgun sequencing project.</title>
        <authorList>
            <person name="Radolfova-Krizova L."/>
            <person name="Al Atrouni A."/>
            <person name="Nemec A."/>
        </authorList>
    </citation>
    <scope>NUCLEOTIDE SEQUENCE [LARGE SCALE GENOMIC DNA]</scope>
    <source>
        <strain evidence="4 5">ANC 4945</strain>
    </source>
</reference>
<dbReference type="CDD" id="cd04301">
    <property type="entry name" value="NAT_SF"/>
    <property type="match status" value="1"/>
</dbReference>
<comment type="caution">
    <text evidence="4">The sequence shown here is derived from an EMBL/GenBank/DDBJ whole genome shotgun (WGS) entry which is preliminary data.</text>
</comment>
<dbReference type="SUPFAM" id="SSF55729">
    <property type="entry name" value="Acyl-CoA N-acyltransferases (Nat)"/>
    <property type="match status" value="1"/>
</dbReference>
<dbReference type="GO" id="GO:0016747">
    <property type="term" value="F:acyltransferase activity, transferring groups other than amino-acyl groups"/>
    <property type="evidence" value="ECO:0007669"/>
    <property type="project" value="InterPro"/>
</dbReference>
<dbReference type="InterPro" id="IPR000182">
    <property type="entry name" value="GNAT_dom"/>
</dbReference>